<dbReference type="Proteomes" id="UP000195141">
    <property type="component" value="Chromosome"/>
</dbReference>
<dbReference type="AlphaFoldDB" id="A0A242KDT6"/>
<reference evidence="2" key="2">
    <citation type="submission" date="2017-05" db="EMBL/GenBank/DDBJ databases">
        <authorList>
            <consortium name="The Broad Institute Genomics Platform"/>
            <consortium name="The Broad Institute Genomic Center for Infectious Diseases"/>
            <person name="Earl A."/>
            <person name="Manson A."/>
            <person name="Schwartman J."/>
            <person name="Gilmore M."/>
            <person name="Abouelleil A."/>
            <person name="Cao P."/>
            <person name="Chapman S."/>
            <person name="Cusick C."/>
            <person name="Shea T."/>
            <person name="Young S."/>
            <person name="Neafsey D."/>
            <person name="Nusbaum C."/>
            <person name="Birren B."/>
        </authorList>
    </citation>
    <scope>NUCLEOTIDE SEQUENCE</scope>
    <source>
        <strain evidence="2">9E7_DIV0242</strain>
    </source>
</reference>
<reference evidence="2" key="3">
    <citation type="submission" date="2024-03" db="EMBL/GenBank/DDBJ databases">
        <title>The Genome Sequence of Enterococcus sp. DIV0242b.</title>
        <authorList>
            <consortium name="The Broad Institute Genomics Platform"/>
            <consortium name="The Broad Institute Microbial Omics Core"/>
            <consortium name="The Broad Institute Genomic Center for Infectious Diseases"/>
            <person name="Earl A."/>
            <person name="Manson A."/>
            <person name="Gilmore M."/>
            <person name="Schwartman J."/>
            <person name="Shea T."/>
            <person name="Abouelleil A."/>
            <person name="Cao P."/>
            <person name="Chapman S."/>
            <person name="Cusick C."/>
            <person name="Young S."/>
            <person name="Neafsey D."/>
            <person name="Nusbaum C."/>
            <person name="Birren B."/>
        </authorList>
    </citation>
    <scope>NUCLEOTIDE SEQUENCE</scope>
    <source>
        <strain evidence="2">9E7_DIV0242</strain>
    </source>
</reference>
<reference evidence="1" key="1">
    <citation type="submission" date="2017-05" db="EMBL/GenBank/DDBJ databases">
        <title>The Genome Sequence of Enterococcus sp. 9E7_DIV0242.</title>
        <authorList>
            <consortium name="The Broad Institute Genomics Platform"/>
            <consortium name="The Broad Institute Genomic Center for Infectious Diseases"/>
            <person name="Earl A."/>
            <person name="Manson A."/>
            <person name="Schwartman J."/>
            <person name="Gilmore M."/>
            <person name="Abouelleil A."/>
            <person name="Cao P."/>
            <person name="Chapman S."/>
            <person name="Cusick C."/>
            <person name="Shea T."/>
            <person name="Young S."/>
            <person name="Neafsey D."/>
            <person name="Nusbaum C."/>
            <person name="Birren B."/>
        </authorList>
    </citation>
    <scope>NUCLEOTIDE SEQUENCE [LARGE SCALE GENOMIC DNA]</scope>
    <source>
        <strain evidence="1">9E7_DIV0242</strain>
    </source>
</reference>
<sequence length="50" mass="5920">MKLKEKITDTAERLYDLSKQKKYNVTLGLGNKITSDRKTAHNKKWRAKNR</sequence>
<accession>A0A242KDT6</accession>
<evidence type="ECO:0000313" key="2">
    <source>
        <dbReference type="EMBL" id="WYJ89417.1"/>
    </source>
</evidence>
<evidence type="ECO:0000313" key="1">
    <source>
        <dbReference type="EMBL" id="OTP19335.1"/>
    </source>
</evidence>
<name>A0A242KDT6_9ENTE</name>
<keyword evidence="3" id="KW-1185">Reference proteome</keyword>
<dbReference type="EMBL" id="CP147247">
    <property type="protein sequence ID" value="WYJ89417.1"/>
    <property type="molecule type" value="Genomic_DNA"/>
</dbReference>
<protein>
    <submittedName>
        <fullName evidence="1">Uncharacterized protein</fullName>
    </submittedName>
</protein>
<proteinExistence type="predicted"/>
<evidence type="ECO:0000313" key="3">
    <source>
        <dbReference type="Proteomes" id="UP000195141"/>
    </source>
</evidence>
<organism evidence="1">
    <name type="scientific">Candidatus Enterococcus clewellii</name>
    <dbReference type="NCBI Taxonomy" id="1834193"/>
    <lineage>
        <taxon>Bacteria</taxon>
        <taxon>Bacillati</taxon>
        <taxon>Bacillota</taxon>
        <taxon>Bacilli</taxon>
        <taxon>Lactobacillales</taxon>
        <taxon>Enterococcaceae</taxon>
        <taxon>Enterococcus</taxon>
    </lineage>
</organism>
<dbReference type="RefSeq" id="WP_170924712.1">
    <property type="nucleotide sequence ID" value="NZ_CP147247.1"/>
</dbReference>
<gene>
    <name evidence="2" type="ORF">A5888_001137</name>
    <name evidence="1" type="ORF">A5888_001150</name>
</gene>
<dbReference type="EMBL" id="NGMM01000001">
    <property type="protein sequence ID" value="OTP19335.1"/>
    <property type="molecule type" value="Genomic_DNA"/>
</dbReference>